<sequence length="75" mass="8292">MAVALHAAQLSLLNSQASLPKLAQFCVIAAVAVTVWDMRRKTRKALSKVEAHTLRDIGMTPGQARREADKAFFQR</sequence>
<dbReference type="GeneID" id="97891281"/>
<dbReference type="InterPro" id="IPR009506">
    <property type="entry name" value="YjiS-like"/>
</dbReference>
<protein>
    <recommendedName>
        <fullName evidence="1">YjiS-like domain-containing protein</fullName>
    </recommendedName>
</protein>
<feature type="domain" description="YjiS-like" evidence="1">
    <location>
        <begin position="33"/>
        <end position="65"/>
    </location>
</feature>
<reference evidence="2 3" key="1">
    <citation type="submission" date="2016-10" db="EMBL/GenBank/DDBJ databases">
        <authorList>
            <person name="de Groot N.N."/>
        </authorList>
    </citation>
    <scope>NUCLEOTIDE SEQUENCE [LARGE SCALE GENOMIC DNA]</scope>
    <source>
        <strain evidence="2 3">DSM 16199</strain>
    </source>
</reference>
<dbReference type="AlphaFoldDB" id="A0A1I4EF23"/>
<name>A0A1I4EF23_9RHOB</name>
<dbReference type="Proteomes" id="UP000199550">
    <property type="component" value="Unassembled WGS sequence"/>
</dbReference>
<organism evidence="2 3">
    <name type="scientific">Loktanella salsilacus</name>
    <dbReference type="NCBI Taxonomy" id="195913"/>
    <lineage>
        <taxon>Bacteria</taxon>
        <taxon>Pseudomonadati</taxon>
        <taxon>Pseudomonadota</taxon>
        <taxon>Alphaproteobacteria</taxon>
        <taxon>Rhodobacterales</taxon>
        <taxon>Roseobacteraceae</taxon>
        <taxon>Loktanella</taxon>
    </lineage>
</organism>
<evidence type="ECO:0000313" key="2">
    <source>
        <dbReference type="EMBL" id="SFL03853.1"/>
    </source>
</evidence>
<proteinExistence type="predicted"/>
<evidence type="ECO:0000313" key="3">
    <source>
        <dbReference type="Proteomes" id="UP000199550"/>
    </source>
</evidence>
<dbReference type="Pfam" id="PF06568">
    <property type="entry name" value="YjiS-like"/>
    <property type="match status" value="1"/>
</dbReference>
<evidence type="ECO:0000259" key="1">
    <source>
        <dbReference type="Pfam" id="PF06568"/>
    </source>
</evidence>
<dbReference type="EMBL" id="FOTF01000006">
    <property type="protein sequence ID" value="SFL03853.1"/>
    <property type="molecule type" value="Genomic_DNA"/>
</dbReference>
<dbReference type="RefSeq" id="WP_090187705.1">
    <property type="nucleotide sequence ID" value="NZ_CAXIDI010000010.1"/>
</dbReference>
<gene>
    <name evidence="2" type="ORF">SAMN04488004_106212</name>
</gene>
<accession>A0A1I4EF23</accession>
<dbReference type="OrthoDB" id="8005167at2"/>
<keyword evidence="3" id="KW-1185">Reference proteome</keyword>